<accession>A0A4Y2F4T8</accession>
<organism evidence="1 2">
    <name type="scientific">Araneus ventricosus</name>
    <name type="common">Orbweaver spider</name>
    <name type="synonym">Epeira ventricosa</name>
    <dbReference type="NCBI Taxonomy" id="182803"/>
    <lineage>
        <taxon>Eukaryota</taxon>
        <taxon>Metazoa</taxon>
        <taxon>Ecdysozoa</taxon>
        <taxon>Arthropoda</taxon>
        <taxon>Chelicerata</taxon>
        <taxon>Arachnida</taxon>
        <taxon>Araneae</taxon>
        <taxon>Araneomorphae</taxon>
        <taxon>Entelegynae</taxon>
        <taxon>Araneoidea</taxon>
        <taxon>Araneidae</taxon>
        <taxon>Araneus</taxon>
    </lineage>
</organism>
<dbReference type="EMBL" id="BGPR01000814">
    <property type="protein sequence ID" value="GBM36552.1"/>
    <property type="molecule type" value="Genomic_DNA"/>
</dbReference>
<dbReference type="AlphaFoldDB" id="A0A4Y2F4T8"/>
<keyword evidence="2" id="KW-1185">Reference proteome</keyword>
<proteinExistence type="predicted"/>
<gene>
    <name evidence="1" type="ORF">AVEN_65083_1</name>
</gene>
<evidence type="ECO:0000313" key="2">
    <source>
        <dbReference type="Proteomes" id="UP000499080"/>
    </source>
</evidence>
<sequence length="141" mass="16092">MDKSLEILINVILSIEIQLSITFGSAALHNTFQVEPNGTGHSTKLLYYKGYTEFGPSEAQVMYRGKVLLARKWQERWNNSAMGSWTKKFFEKVKFNRLYGDFNQVLTSHGVFGAHQERLFGKEGGCPCGEQPETFEHILLK</sequence>
<reference evidence="1 2" key="1">
    <citation type="journal article" date="2019" name="Sci. Rep.">
        <title>Orb-weaving spider Araneus ventricosus genome elucidates the spidroin gene catalogue.</title>
        <authorList>
            <person name="Kono N."/>
            <person name="Nakamura H."/>
            <person name="Ohtoshi R."/>
            <person name="Moran D.A.P."/>
            <person name="Shinohara A."/>
            <person name="Yoshida Y."/>
            <person name="Fujiwara M."/>
            <person name="Mori M."/>
            <person name="Tomita M."/>
            <person name="Arakawa K."/>
        </authorList>
    </citation>
    <scope>NUCLEOTIDE SEQUENCE [LARGE SCALE GENOMIC DNA]</scope>
</reference>
<dbReference type="Proteomes" id="UP000499080">
    <property type="component" value="Unassembled WGS sequence"/>
</dbReference>
<protein>
    <submittedName>
        <fullName evidence="1">Uncharacterized protein</fullName>
    </submittedName>
</protein>
<name>A0A4Y2F4T8_ARAVE</name>
<dbReference type="OrthoDB" id="6437556at2759"/>
<evidence type="ECO:0000313" key="1">
    <source>
        <dbReference type="EMBL" id="GBM36552.1"/>
    </source>
</evidence>
<comment type="caution">
    <text evidence="1">The sequence shown here is derived from an EMBL/GenBank/DDBJ whole genome shotgun (WGS) entry which is preliminary data.</text>
</comment>